<proteinExistence type="predicted"/>
<organism evidence="1 2">
    <name type="scientific">Fusobacterium necrophorum subsp. funduliforme Fnf 1007</name>
    <dbReference type="NCBI Taxonomy" id="1161424"/>
    <lineage>
        <taxon>Bacteria</taxon>
        <taxon>Fusobacteriati</taxon>
        <taxon>Fusobacteriota</taxon>
        <taxon>Fusobacteriia</taxon>
        <taxon>Fusobacteriales</taxon>
        <taxon>Fusobacteriaceae</taxon>
        <taxon>Fusobacterium</taxon>
    </lineage>
</organism>
<sequence length="39" mass="4653">MYVGGVVLKMKKLSWRKGSFLISRRKASFKKFELERSFL</sequence>
<evidence type="ECO:0000313" key="1">
    <source>
        <dbReference type="EMBL" id="EJU18458.1"/>
    </source>
</evidence>
<dbReference type="EMBL" id="ALKK01000023">
    <property type="protein sequence ID" value="EJU18458.1"/>
    <property type="molecule type" value="Genomic_DNA"/>
</dbReference>
<evidence type="ECO:0000313" key="2">
    <source>
        <dbReference type="Proteomes" id="UP000003120"/>
    </source>
</evidence>
<gene>
    <name evidence="1" type="ORF">HMPREF1127_0715</name>
</gene>
<accession>A0AAN4ATI6</accession>
<name>A0AAN4ATI6_9FUSO</name>
<protein>
    <submittedName>
        <fullName evidence="1">Uncharacterized protein</fullName>
    </submittedName>
</protein>
<reference evidence="1 2" key="1">
    <citation type="submission" date="2012-07" db="EMBL/GenBank/DDBJ databases">
        <authorList>
            <person name="Durkin A.S."/>
            <person name="McCorrison J."/>
            <person name="Torralba M."/>
            <person name="Gillis M."/>
            <person name="Methe B."/>
            <person name="Sutton G."/>
            <person name="Nelson K.E."/>
        </authorList>
    </citation>
    <scope>NUCLEOTIDE SEQUENCE [LARGE SCALE GENOMIC DNA]</scope>
    <source>
        <strain evidence="1 2">Fnf 1007</strain>
    </source>
</reference>
<dbReference type="AlphaFoldDB" id="A0AAN4ATI6"/>
<dbReference type="Proteomes" id="UP000003120">
    <property type="component" value="Unassembled WGS sequence"/>
</dbReference>
<comment type="caution">
    <text evidence="1">The sequence shown here is derived from an EMBL/GenBank/DDBJ whole genome shotgun (WGS) entry which is preliminary data.</text>
</comment>